<comment type="similarity">
    <text evidence="3">Belongs to the UTX family.</text>
</comment>
<organism evidence="5 6">
    <name type="scientific">Diabrotica balteata</name>
    <name type="common">Banded cucumber beetle</name>
    <dbReference type="NCBI Taxonomy" id="107213"/>
    <lineage>
        <taxon>Eukaryota</taxon>
        <taxon>Metazoa</taxon>
        <taxon>Ecdysozoa</taxon>
        <taxon>Arthropoda</taxon>
        <taxon>Hexapoda</taxon>
        <taxon>Insecta</taxon>
        <taxon>Pterygota</taxon>
        <taxon>Neoptera</taxon>
        <taxon>Endopterygota</taxon>
        <taxon>Coleoptera</taxon>
        <taxon>Polyphaga</taxon>
        <taxon>Cucujiformia</taxon>
        <taxon>Chrysomeloidea</taxon>
        <taxon>Chrysomelidae</taxon>
        <taxon>Galerucinae</taxon>
        <taxon>Diabroticina</taxon>
        <taxon>Diabroticites</taxon>
        <taxon>Diabrotica</taxon>
    </lineage>
</organism>
<reference evidence="5" key="1">
    <citation type="submission" date="2022-01" db="EMBL/GenBank/DDBJ databases">
        <authorList>
            <person name="King R."/>
        </authorList>
    </citation>
    <scope>NUCLEOTIDE SEQUENCE</scope>
</reference>
<dbReference type="PANTHER" id="PTHR14017:SF1">
    <property type="entry name" value="LD02225P"/>
    <property type="match status" value="1"/>
</dbReference>
<evidence type="ECO:0008006" key="7">
    <source>
        <dbReference type="Google" id="ProtNLM"/>
    </source>
</evidence>
<protein>
    <recommendedName>
        <fullName evidence="7">Histone demethylase UTY</fullName>
    </recommendedName>
</protein>
<comment type="subcellular location">
    <subcellularLocation>
        <location evidence="1">Nucleus</location>
    </subcellularLocation>
</comment>
<name>A0A9N9SPJ7_DIABA</name>
<dbReference type="InterPro" id="IPR011990">
    <property type="entry name" value="TPR-like_helical_dom_sf"/>
</dbReference>
<dbReference type="GO" id="GO:0071558">
    <property type="term" value="F:histone H3K27me2/H3K27me3 demethylase activity"/>
    <property type="evidence" value="ECO:0007669"/>
    <property type="project" value="TreeGrafter"/>
</dbReference>
<dbReference type="OrthoDB" id="418911at2759"/>
<evidence type="ECO:0000313" key="6">
    <source>
        <dbReference type="Proteomes" id="UP001153709"/>
    </source>
</evidence>
<evidence type="ECO:0000256" key="3">
    <source>
        <dbReference type="ARBA" id="ARBA00034483"/>
    </source>
</evidence>
<evidence type="ECO:0000256" key="2">
    <source>
        <dbReference type="ARBA" id="ARBA00023242"/>
    </source>
</evidence>
<dbReference type="GO" id="GO:0000978">
    <property type="term" value="F:RNA polymerase II cis-regulatory region sequence-specific DNA binding"/>
    <property type="evidence" value="ECO:0007669"/>
    <property type="project" value="TreeGrafter"/>
</dbReference>
<dbReference type="Proteomes" id="UP001153709">
    <property type="component" value="Chromosome 10"/>
</dbReference>
<keyword evidence="2" id="KW-0539">Nucleus</keyword>
<dbReference type="InterPro" id="IPR051630">
    <property type="entry name" value="Corepressor-Demethylase"/>
</dbReference>
<keyword evidence="6" id="KW-1185">Reference proteome</keyword>
<evidence type="ECO:0000256" key="1">
    <source>
        <dbReference type="ARBA" id="ARBA00004123"/>
    </source>
</evidence>
<dbReference type="PANTHER" id="PTHR14017">
    <property type="entry name" value="LYSINE-SPECIFIC DEMETHYLASE"/>
    <property type="match status" value="1"/>
</dbReference>
<accession>A0A9N9SPJ7</accession>
<keyword evidence="4" id="KW-0802">TPR repeat</keyword>
<sequence length="141" mass="16626">MNKTNNNIEDPDDITMTAQELHILSELDSRQYGFLLLNQQANASKKVLIQKAVKYLQLMVVQARRQQKANENDANNQNKNISIDPKTWVKLGHFHLLLEDYRKALSAYQMFYKTQAENHWQDTTFLYGIGLVYFHFNAFQW</sequence>
<dbReference type="GO" id="GO:0031490">
    <property type="term" value="F:chromatin DNA binding"/>
    <property type="evidence" value="ECO:0007669"/>
    <property type="project" value="TreeGrafter"/>
</dbReference>
<evidence type="ECO:0000313" key="5">
    <source>
        <dbReference type="EMBL" id="CAG9828200.1"/>
    </source>
</evidence>
<proteinExistence type="inferred from homology"/>
<dbReference type="GO" id="GO:0044666">
    <property type="term" value="C:MLL3/4 complex"/>
    <property type="evidence" value="ECO:0007669"/>
    <property type="project" value="TreeGrafter"/>
</dbReference>
<dbReference type="AlphaFoldDB" id="A0A9N9SPJ7"/>
<dbReference type="InterPro" id="IPR019734">
    <property type="entry name" value="TPR_rpt"/>
</dbReference>
<evidence type="ECO:0000256" key="4">
    <source>
        <dbReference type="PROSITE-ProRule" id="PRU00339"/>
    </source>
</evidence>
<gene>
    <name evidence="5" type="ORF">DIABBA_LOCUS2135</name>
</gene>
<dbReference type="GO" id="GO:0010468">
    <property type="term" value="P:regulation of gene expression"/>
    <property type="evidence" value="ECO:0007669"/>
    <property type="project" value="TreeGrafter"/>
</dbReference>
<dbReference type="SUPFAM" id="SSF48452">
    <property type="entry name" value="TPR-like"/>
    <property type="match status" value="1"/>
</dbReference>
<dbReference type="PROSITE" id="PS50005">
    <property type="entry name" value="TPR"/>
    <property type="match status" value="1"/>
</dbReference>
<dbReference type="EMBL" id="OU898285">
    <property type="protein sequence ID" value="CAG9828200.1"/>
    <property type="molecule type" value="Genomic_DNA"/>
</dbReference>
<feature type="repeat" description="TPR" evidence="4">
    <location>
        <begin position="85"/>
        <end position="118"/>
    </location>
</feature>